<dbReference type="AlphaFoldDB" id="A0A434A3X5"/>
<keyword evidence="3" id="KW-1185">Reference proteome</keyword>
<dbReference type="SUPFAM" id="SSF74653">
    <property type="entry name" value="TolA/TonB C-terminal domain"/>
    <property type="match status" value="1"/>
</dbReference>
<evidence type="ECO:0000313" key="3">
    <source>
        <dbReference type="Proteomes" id="UP000288102"/>
    </source>
</evidence>
<organism evidence="2 3">
    <name type="scientific">Flavobacterium cupreum</name>
    <dbReference type="NCBI Taxonomy" id="2133766"/>
    <lineage>
        <taxon>Bacteria</taxon>
        <taxon>Pseudomonadati</taxon>
        <taxon>Bacteroidota</taxon>
        <taxon>Flavobacteriia</taxon>
        <taxon>Flavobacteriales</taxon>
        <taxon>Flavobacteriaceae</taxon>
        <taxon>Flavobacterium</taxon>
    </lineage>
</organism>
<evidence type="ECO:0000259" key="1">
    <source>
        <dbReference type="Pfam" id="PF03544"/>
    </source>
</evidence>
<evidence type="ECO:0000313" key="2">
    <source>
        <dbReference type="EMBL" id="RUT69014.1"/>
    </source>
</evidence>
<dbReference type="Gene3D" id="3.30.1150.10">
    <property type="match status" value="1"/>
</dbReference>
<reference evidence="3" key="1">
    <citation type="journal article" date="2019" name="Syst. Appl. Microbiol.">
        <title>Flavobacterium circumlabens sp. nov. and Flavobacterium cupreum sp. nov., two psychrotrophic species isolated from Antarctic environmental samples.</title>
        <authorList>
            <person name="Kralova S."/>
            <person name="Busse H.-J."/>
            <person name="Svec P."/>
            <person name="Maslanova I."/>
            <person name="Stankova E."/>
            <person name="Bartak M."/>
            <person name="Sedlacek I."/>
        </authorList>
    </citation>
    <scope>NUCLEOTIDE SEQUENCE [LARGE SCALE GENOMIC DNA]</scope>
    <source>
        <strain evidence="3">CCM 8825</strain>
    </source>
</reference>
<gene>
    <name evidence="2" type="ORF">D0817_17570</name>
</gene>
<feature type="domain" description="TonB C-terminal" evidence="1">
    <location>
        <begin position="78"/>
        <end position="132"/>
    </location>
</feature>
<dbReference type="OrthoDB" id="1095452at2"/>
<dbReference type="Proteomes" id="UP000288102">
    <property type="component" value="Unassembled WGS sequence"/>
</dbReference>
<sequence>MKKFLFLILICFAQFTFSQTGKDRGKPAVAPTNTIANENLIYAINGIDAKPEFPGGSTEFTNFLEKNFIKPADKPIVKGKIHFTFIIEKDGSLSDIKILRDLGSNTGDEAIRVLKLAPKWNPGKQHGKEVRTLNGGFITIR</sequence>
<dbReference type="Pfam" id="PF03544">
    <property type="entry name" value="TonB_C"/>
    <property type="match status" value="1"/>
</dbReference>
<dbReference type="EMBL" id="QWDM01000012">
    <property type="protein sequence ID" value="RUT69014.1"/>
    <property type="molecule type" value="Genomic_DNA"/>
</dbReference>
<name>A0A434A3X5_9FLAO</name>
<dbReference type="RefSeq" id="WP_127339638.1">
    <property type="nucleotide sequence ID" value="NZ_QWDM01000012.1"/>
</dbReference>
<comment type="caution">
    <text evidence="2">The sequence shown here is derived from an EMBL/GenBank/DDBJ whole genome shotgun (WGS) entry which is preliminary data.</text>
</comment>
<accession>A0A434A3X5</accession>
<protein>
    <recommendedName>
        <fullName evidence="1">TonB C-terminal domain-containing protein</fullName>
    </recommendedName>
</protein>
<proteinExistence type="predicted"/>
<dbReference type="GO" id="GO:0055085">
    <property type="term" value="P:transmembrane transport"/>
    <property type="evidence" value="ECO:0007669"/>
    <property type="project" value="InterPro"/>
</dbReference>
<dbReference type="InterPro" id="IPR037682">
    <property type="entry name" value="TonB_C"/>
</dbReference>